<protein>
    <submittedName>
        <fullName evidence="2">UPF0536 protein C12orf66</fullName>
    </submittedName>
</protein>
<organism evidence="2">
    <name type="scientific">Aceria tosichella</name>
    <name type="common">wheat curl mite</name>
    <dbReference type="NCBI Taxonomy" id="561515"/>
    <lineage>
        <taxon>Eukaryota</taxon>
        <taxon>Metazoa</taxon>
        <taxon>Ecdysozoa</taxon>
        <taxon>Arthropoda</taxon>
        <taxon>Chelicerata</taxon>
        <taxon>Arachnida</taxon>
        <taxon>Acari</taxon>
        <taxon>Acariformes</taxon>
        <taxon>Trombidiformes</taxon>
        <taxon>Prostigmata</taxon>
        <taxon>Eupodina</taxon>
        <taxon>Eriophyoidea</taxon>
        <taxon>Eriophyidae</taxon>
        <taxon>Eriophyinae</taxon>
        <taxon>Aceriini</taxon>
        <taxon>Aceria</taxon>
    </lineage>
</organism>
<dbReference type="Pfam" id="PF09404">
    <property type="entry name" value="C12orf66_like"/>
    <property type="match status" value="2"/>
</dbReference>
<feature type="compositionally biased region" description="Polar residues" evidence="1">
    <location>
        <begin position="149"/>
        <end position="161"/>
    </location>
</feature>
<name>A0A6G1S5T2_9ACAR</name>
<evidence type="ECO:0000313" key="2">
    <source>
        <dbReference type="EMBL" id="MDE45581.1"/>
    </source>
</evidence>
<dbReference type="GO" id="GO:0042149">
    <property type="term" value="P:cellular response to glucose starvation"/>
    <property type="evidence" value="ECO:0007669"/>
    <property type="project" value="TreeGrafter"/>
</dbReference>
<sequence length="565" mass="64607">MDYQAIIETFFNKLGRFDFDQAKTYIDQKKEILQRLAPTFPNQAQFMTMLTTFSHLAEVEKNYHDQPYSNHPQPQHSFLPTASFLRKPKSLKDMYNDILVELQQMESTLATSSTGNGDIKSQTSSPSVTASTRSQNMLKSQQEHRPSMENATSENLSTISSSERDPSTLPQSPRTALKNSFFRVLSPISSITPNQATQVHITPSNLPTANSGDPCLLSSGSGYEPPPNSTTTTPVAPFGRNPREFTEELISHFCRQLLNFIQARLDLIDVYDKLSEASSKQFTLVDGVAFRLSMLFRKHHKCFHHPLLAPIKEGVTIECETLMTLIKATIDMQHWRFLPTLYSLQDVQSKLSYWAASTFNKEARRGRFKVSKTQTAPRLYEWLCRFKDYLISKFTLYFHATLSRNLPSSSFKSNCSKLTVDYYSRLSSFQRKVDAIFITLLYDVSNEKDFRGVGYYFPNRDFQQPQGKNTLQPMVIIPAEARPKLSNLQAEIFMIKTTNQTAMIKDGHYQFHDNIKKLTYSISQPDLNIFLVTVCEGQRPDREAAIRIFSQDFTSLLSFSNIFVN</sequence>
<dbReference type="InterPro" id="IPR018544">
    <property type="entry name" value="KICS_2"/>
</dbReference>
<reference evidence="2" key="1">
    <citation type="submission" date="2018-10" db="EMBL/GenBank/DDBJ databases">
        <title>Transcriptome assembly of Aceria tosichella (Wheat curl mite) Type 2.</title>
        <authorList>
            <person name="Scully E.D."/>
            <person name="Geib S.M."/>
            <person name="Palmer N.A."/>
            <person name="Gupta A.K."/>
            <person name="Sarath G."/>
            <person name="Tatineni S."/>
        </authorList>
    </citation>
    <scope>NUCLEOTIDE SEQUENCE</scope>
    <source>
        <strain evidence="2">LincolnNE</strain>
    </source>
</reference>
<dbReference type="SUPFAM" id="SSF158548">
    <property type="entry name" value="FLJ32549 domain-like"/>
    <property type="match status" value="1"/>
</dbReference>
<dbReference type="AlphaFoldDB" id="A0A6G1S5T2"/>
<dbReference type="PANTHER" id="PTHR31581:SF1">
    <property type="entry name" value="KICSTOR SUBUNIT 2"/>
    <property type="match status" value="1"/>
</dbReference>
<dbReference type="SUPFAM" id="SSF160651">
    <property type="entry name" value="FLJ32549 C-terminal domain-like"/>
    <property type="match status" value="1"/>
</dbReference>
<dbReference type="GO" id="GO:1904262">
    <property type="term" value="P:negative regulation of TORC1 signaling"/>
    <property type="evidence" value="ECO:0007669"/>
    <property type="project" value="TreeGrafter"/>
</dbReference>
<dbReference type="EMBL" id="GGYP01000810">
    <property type="protein sequence ID" value="MDE45581.1"/>
    <property type="molecule type" value="Transcribed_RNA"/>
</dbReference>
<dbReference type="PANTHER" id="PTHR31581">
    <property type="entry name" value="KICSTOR COMPLEX PROTEIN C12ORF66"/>
    <property type="match status" value="1"/>
</dbReference>
<dbReference type="GO" id="GO:0061462">
    <property type="term" value="P:protein localization to lysosome"/>
    <property type="evidence" value="ECO:0007669"/>
    <property type="project" value="TreeGrafter"/>
</dbReference>
<dbReference type="GO" id="GO:0034198">
    <property type="term" value="P:cellular response to amino acid starvation"/>
    <property type="evidence" value="ECO:0007669"/>
    <property type="project" value="TreeGrafter"/>
</dbReference>
<dbReference type="InterPro" id="IPR038060">
    <property type="entry name" value="C12orf66-like_central_sf"/>
</dbReference>
<evidence type="ECO:0000256" key="1">
    <source>
        <dbReference type="SAM" id="MobiDB-lite"/>
    </source>
</evidence>
<feature type="compositionally biased region" description="Polar residues" evidence="1">
    <location>
        <begin position="109"/>
        <end position="140"/>
    </location>
</feature>
<proteinExistence type="predicted"/>
<dbReference type="Gene3D" id="1.10.3450.30">
    <property type="match status" value="1"/>
</dbReference>
<feature type="region of interest" description="Disordered" evidence="1">
    <location>
        <begin position="220"/>
        <end position="239"/>
    </location>
</feature>
<gene>
    <name evidence="2" type="primary">CL066</name>
    <name evidence="2" type="ORF">g.19592</name>
</gene>
<accession>A0A6G1S5T2</accession>
<feature type="region of interest" description="Disordered" evidence="1">
    <location>
        <begin position="109"/>
        <end position="174"/>
    </location>
</feature>